<comment type="caution">
    <text evidence="1">The sequence shown here is derived from an EMBL/GenBank/DDBJ whole genome shotgun (WGS) entry which is preliminary data.</text>
</comment>
<accession>A0ABT3G0D7</accession>
<dbReference type="InterPro" id="IPR036520">
    <property type="entry name" value="UPF0759_sf"/>
</dbReference>
<proteinExistence type="predicted"/>
<dbReference type="EMBL" id="JAPDDR010000002">
    <property type="protein sequence ID" value="MCW1912944.1"/>
    <property type="molecule type" value="Genomic_DNA"/>
</dbReference>
<dbReference type="Pfam" id="PF01904">
    <property type="entry name" value="DUF72"/>
    <property type="match status" value="1"/>
</dbReference>
<organism evidence="1 2">
    <name type="scientific">Luteolibacter rhizosphaerae</name>
    <dbReference type="NCBI Taxonomy" id="2989719"/>
    <lineage>
        <taxon>Bacteria</taxon>
        <taxon>Pseudomonadati</taxon>
        <taxon>Verrucomicrobiota</taxon>
        <taxon>Verrucomicrobiia</taxon>
        <taxon>Verrucomicrobiales</taxon>
        <taxon>Verrucomicrobiaceae</taxon>
        <taxon>Luteolibacter</taxon>
    </lineage>
</organism>
<dbReference type="InterPro" id="IPR002763">
    <property type="entry name" value="DUF72"/>
</dbReference>
<sequence length="311" mass="35668">MKAKLRSGISGWTYIPWRMSFYPAGLPQRRELEYASRAVRTIEINGTFYSLQRGSSFRKWRDSVPDDFVFAVKGSRFITHIRRLREIDQPLANFFASGVLHLGRKQGPFLWQFPPSFRYDPELLGSFFKLLPRSTKEAARLARKHDGRLPERAVMKAPEDLPLRHAIEVRHSSFESEEFIALLRKHDVAMVVADAAAKWPLIEDVTSDFVYVRLHGHDKLYSSGYTRRALDAWEKKVRCWLKGGTPREARCLAKALSPRKYGRDVFVYFDNDVKVHAPFNAAELARRFGDEPRVLEGYLPIAPGLSASAVA</sequence>
<dbReference type="PANTHER" id="PTHR30348:SF4">
    <property type="entry name" value="DUF72 DOMAIN-CONTAINING PROTEIN"/>
    <property type="match status" value="1"/>
</dbReference>
<dbReference type="SUPFAM" id="SSF117396">
    <property type="entry name" value="TM1631-like"/>
    <property type="match status" value="1"/>
</dbReference>
<reference evidence="1" key="1">
    <citation type="submission" date="2022-10" db="EMBL/GenBank/DDBJ databases">
        <title>Luteolibacter sp. GHJ8, whole genome shotgun sequencing project.</title>
        <authorList>
            <person name="Zhao G."/>
            <person name="Shen L."/>
        </authorList>
    </citation>
    <scope>NUCLEOTIDE SEQUENCE</scope>
    <source>
        <strain evidence="1">GHJ8</strain>
    </source>
</reference>
<dbReference type="Gene3D" id="3.20.20.410">
    <property type="entry name" value="Protein of unknown function UPF0759"/>
    <property type="match status" value="1"/>
</dbReference>
<dbReference type="Proteomes" id="UP001165653">
    <property type="component" value="Unassembled WGS sequence"/>
</dbReference>
<dbReference type="RefSeq" id="WP_264511875.1">
    <property type="nucleotide sequence ID" value="NZ_JAPDDR010000002.1"/>
</dbReference>
<name>A0ABT3G0D7_9BACT</name>
<evidence type="ECO:0000313" key="2">
    <source>
        <dbReference type="Proteomes" id="UP001165653"/>
    </source>
</evidence>
<dbReference type="PANTHER" id="PTHR30348">
    <property type="entry name" value="UNCHARACTERIZED PROTEIN YECE"/>
    <property type="match status" value="1"/>
</dbReference>
<evidence type="ECO:0000313" key="1">
    <source>
        <dbReference type="EMBL" id="MCW1912944.1"/>
    </source>
</evidence>
<protein>
    <submittedName>
        <fullName evidence="1">DUF72 domain-containing protein</fullName>
    </submittedName>
</protein>
<keyword evidence="2" id="KW-1185">Reference proteome</keyword>
<gene>
    <name evidence="1" type="ORF">OJ996_05135</name>
</gene>